<organism evidence="1 2">
    <name type="scientific">Rhodococcus triatomae</name>
    <dbReference type="NCBI Taxonomy" id="300028"/>
    <lineage>
        <taxon>Bacteria</taxon>
        <taxon>Bacillati</taxon>
        <taxon>Actinomycetota</taxon>
        <taxon>Actinomycetes</taxon>
        <taxon>Mycobacteriales</taxon>
        <taxon>Nocardiaceae</taxon>
        <taxon>Rhodococcus</taxon>
    </lineage>
</organism>
<proteinExistence type="predicted"/>
<keyword evidence="2" id="KW-1185">Reference proteome</keyword>
<accession>A0A1G7ZIM5</accession>
<protein>
    <submittedName>
        <fullName evidence="1">Uncharacterized protein</fullName>
    </submittedName>
</protein>
<dbReference type="Proteomes" id="UP000183263">
    <property type="component" value="Unassembled WGS sequence"/>
</dbReference>
<reference evidence="1 2" key="1">
    <citation type="submission" date="2016-10" db="EMBL/GenBank/DDBJ databases">
        <authorList>
            <person name="de Groot N.N."/>
        </authorList>
    </citation>
    <scope>NUCLEOTIDE SEQUENCE [LARGE SCALE GENOMIC DNA]</scope>
    <source>
        <strain evidence="1 2">DSM 44892</strain>
    </source>
</reference>
<dbReference type="RefSeq" id="WP_139183102.1">
    <property type="nucleotide sequence ID" value="NZ_CP048813.1"/>
</dbReference>
<dbReference type="AlphaFoldDB" id="A0A1G7ZIM5"/>
<name>A0A1G7ZIM5_9NOCA</name>
<dbReference type="EMBL" id="FNDN01000001">
    <property type="protein sequence ID" value="SDH08465.1"/>
    <property type="molecule type" value="Genomic_DNA"/>
</dbReference>
<evidence type="ECO:0000313" key="2">
    <source>
        <dbReference type="Proteomes" id="UP000183263"/>
    </source>
</evidence>
<sequence length="101" mass="11074">MPVDDVTEGGLVTWGVLTPWSEVRAVTMIRRSAVVDNGHVISPAYRTITFDLVNGHFIDVVEGTENWQSVVEGLPRCLELAVDLARVTAAPRSVDTVLWAQ</sequence>
<evidence type="ECO:0000313" key="1">
    <source>
        <dbReference type="EMBL" id="SDH08465.1"/>
    </source>
</evidence>
<gene>
    <name evidence="1" type="ORF">SAMN05444695_101121</name>
</gene>